<gene>
    <name evidence="5" type="ORF">SAMN02745716_1017</name>
</gene>
<dbReference type="InterPro" id="IPR027417">
    <property type="entry name" value="P-loop_NTPase"/>
</dbReference>
<evidence type="ECO:0000313" key="5">
    <source>
        <dbReference type="EMBL" id="SEH12208.1"/>
    </source>
</evidence>
<evidence type="ECO:0000256" key="1">
    <source>
        <dbReference type="ARBA" id="ARBA00022448"/>
    </source>
</evidence>
<dbReference type="InterPro" id="IPR003593">
    <property type="entry name" value="AAA+_ATPase"/>
</dbReference>
<proteinExistence type="predicted"/>
<dbReference type="PANTHER" id="PTHR42788">
    <property type="entry name" value="TAURINE IMPORT ATP-BINDING PROTEIN-RELATED"/>
    <property type="match status" value="1"/>
</dbReference>
<keyword evidence="6" id="KW-1185">Reference proteome</keyword>
<dbReference type="PANTHER" id="PTHR42788:SF2">
    <property type="entry name" value="ABC TRANSPORTER ATP-BINDING PROTEIN"/>
    <property type="match status" value="1"/>
</dbReference>
<dbReference type="AlphaFoldDB" id="A0A1H6FQ01"/>
<dbReference type="GO" id="GO:0005524">
    <property type="term" value="F:ATP binding"/>
    <property type="evidence" value="ECO:0007669"/>
    <property type="project" value="UniProtKB-KW"/>
</dbReference>
<dbReference type="RefSeq" id="WP_093116790.1">
    <property type="nucleotide sequence ID" value="NZ_FNWJ01000001.1"/>
</dbReference>
<dbReference type="InterPro" id="IPR017871">
    <property type="entry name" value="ABC_transporter-like_CS"/>
</dbReference>
<name>A0A1H6FQ01_THEAL</name>
<dbReference type="CDD" id="cd03293">
    <property type="entry name" value="ABC_NrtD_SsuB_transporters"/>
    <property type="match status" value="1"/>
</dbReference>
<dbReference type="Proteomes" id="UP000222056">
    <property type="component" value="Unassembled WGS sequence"/>
</dbReference>
<dbReference type="PROSITE" id="PS50893">
    <property type="entry name" value="ABC_TRANSPORTER_2"/>
    <property type="match status" value="1"/>
</dbReference>
<dbReference type="Gene3D" id="3.40.50.300">
    <property type="entry name" value="P-loop containing nucleotide triphosphate hydrolases"/>
    <property type="match status" value="1"/>
</dbReference>
<dbReference type="InterPro" id="IPR050166">
    <property type="entry name" value="ABC_transporter_ATP-bind"/>
</dbReference>
<dbReference type="EMBL" id="FNWJ01000001">
    <property type="protein sequence ID" value="SEH12208.1"/>
    <property type="molecule type" value="Genomic_DNA"/>
</dbReference>
<protein>
    <submittedName>
        <fullName evidence="5">NitT/TauT family transport system ATP-binding protein</fullName>
    </submittedName>
</protein>
<dbReference type="Pfam" id="PF00005">
    <property type="entry name" value="ABC_tran"/>
    <property type="match status" value="1"/>
</dbReference>
<keyword evidence="3 5" id="KW-0067">ATP-binding</keyword>
<evidence type="ECO:0000256" key="2">
    <source>
        <dbReference type="ARBA" id="ARBA00022741"/>
    </source>
</evidence>
<dbReference type="PROSITE" id="PS00211">
    <property type="entry name" value="ABC_TRANSPORTER_1"/>
    <property type="match status" value="1"/>
</dbReference>
<keyword evidence="2" id="KW-0547">Nucleotide-binding</keyword>
<dbReference type="GO" id="GO:0016887">
    <property type="term" value="F:ATP hydrolysis activity"/>
    <property type="evidence" value="ECO:0007669"/>
    <property type="project" value="InterPro"/>
</dbReference>
<keyword evidence="1" id="KW-0813">Transport</keyword>
<dbReference type="STRING" id="29539.SAMN02745716_1017"/>
<dbReference type="OrthoDB" id="4533303at2"/>
<dbReference type="InterPro" id="IPR003439">
    <property type="entry name" value="ABC_transporter-like_ATP-bd"/>
</dbReference>
<evidence type="ECO:0000259" key="4">
    <source>
        <dbReference type="PROSITE" id="PS50893"/>
    </source>
</evidence>
<sequence>MASSAAVVLAGVVRRFAPVRRGAPPLRALDGLDLVVRQREVVAVVGPSGCGKSTLLEIVAGLQEPDDGTVTTNGAREPGARRAACSYMPQRDLLLPWRDALGNAALALECQGLGRGAARQRARPLFERFGLGEFERAYPAELSGGMRQRVAFLRALLTGRPLLLLDEPFAALDALTRAAMQEWLAAALAREQRTVLLVTHDVEEALFLADRVVVLSSRPGRVVAELDVPFPRPRRRRELVTEAKFGELEARALEALGR</sequence>
<evidence type="ECO:0000256" key="3">
    <source>
        <dbReference type="ARBA" id="ARBA00022840"/>
    </source>
</evidence>
<feature type="domain" description="ABC transporter" evidence="4">
    <location>
        <begin position="14"/>
        <end position="242"/>
    </location>
</feature>
<dbReference type="SMART" id="SM00382">
    <property type="entry name" value="AAA"/>
    <property type="match status" value="1"/>
</dbReference>
<evidence type="ECO:0000313" key="6">
    <source>
        <dbReference type="Proteomes" id="UP000222056"/>
    </source>
</evidence>
<reference evidence="6" key="1">
    <citation type="submission" date="2016-10" db="EMBL/GenBank/DDBJ databases">
        <authorList>
            <person name="Varghese N."/>
            <person name="Submissions S."/>
        </authorList>
    </citation>
    <scope>NUCLEOTIDE SEQUENCE [LARGE SCALE GENOMIC DNA]</scope>
    <source>
        <strain evidence="6">ATCC 35263</strain>
    </source>
</reference>
<organism evidence="5 6">
    <name type="scientific">Thermoleophilum album</name>
    <dbReference type="NCBI Taxonomy" id="29539"/>
    <lineage>
        <taxon>Bacteria</taxon>
        <taxon>Bacillati</taxon>
        <taxon>Actinomycetota</taxon>
        <taxon>Thermoleophilia</taxon>
        <taxon>Thermoleophilales</taxon>
        <taxon>Thermoleophilaceae</taxon>
        <taxon>Thermoleophilum</taxon>
    </lineage>
</organism>
<accession>A0A1H6FQ01</accession>
<dbReference type="SUPFAM" id="SSF52540">
    <property type="entry name" value="P-loop containing nucleoside triphosphate hydrolases"/>
    <property type="match status" value="1"/>
</dbReference>